<organism evidence="2 3">
    <name type="scientific">Trapa natans</name>
    <name type="common">Water chestnut</name>
    <dbReference type="NCBI Taxonomy" id="22666"/>
    <lineage>
        <taxon>Eukaryota</taxon>
        <taxon>Viridiplantae</taxon>
        <taxon>Streptophyta</taxon>
        <taxon>Embryophyta</taxon>
        <taxon>Tracheophyta</taxon>
        <taxon>Spermatophyta</taxon>
        <taxon>Magnoliopsida</taxon>
        <taxon>eudicotyledons</taxon>
        <taxon>Gunneridae</taxon>
        <taxon>Pentapetalae</taxon>
        <taxon>rosids</taxon>
        <taxon>malvids</taxon>
        <taxon>Myrtales</taxon>
        <taxon>Lythraceae</taxon>
        <taxon>Trapa</taxon>
    </lineage>
</organism>
<name>A0AAN7M1I3_TRANT</name>
<evidence type="ECO:0000256" key="1">
    <source>
        <dbReference type="SAM" id="MobiDB-lite"/>
    </source>
</evidence>
<protein>
    <submittedName>
        <fullName evidence="2">Uncharacterized protein</fullName>
    </submittedName>
</protein>
<dbReference type="AlphaFoldDB" id="A0AAN7M1I3"/>
<accession>A0AAN7M1I3</accession>
<reference evidence="2 3" key="1">
    <citation type="journal article" date="2023" name="Hortic Res">
        <title>Pangenome of water caltrop reveals structural variations and asymmetric subgenome divergence after allopolyploidization.</title>
        <authorList>
            <person name="Zhang X."/>
            <person name="Chen Y."/>
            <person name="Wang L."/>
            <person name="Yuan Y."/>
            <person name="Fang M."/>
            <person name="Shi L."/>
            <person name="Lu R."/>
            <person name="Comes H.P."/>
            <person name="Ma Y."/>
            <person name="Chen Y."/>
            <person name="Huang G."/>
            <person name="Zhou Y."/>
            <person name="Zheng Z."/>
            <person name="Qiu Y."/>
        </authorList>
    </citation>
    <scope>NUCLEOTIDE SEQUENCE [LARGE SCALE GENOMIC DNA]</scope>
    <source>
        <strain evidence="2">F231</strain>
    </source>
</reference>
<evidence type="ECO:0000313" key="3">
    <source>
        <dbReference type="Proteomes" id="UP001346149"/>
    </source>
</evidence>
<sequence length="224" mass="24281">MGCCASNGGGKSGVLRRDHLLLGRPRVAPTSPGLEFRSIPRPRTVVNEIMSESPLPKGDSPEVREGDKARRFWVGDEAAAEIVSEYSEMCGAASGSLSTTTRVAATEKIDQEVKSGDIREPRRERRVNADRYRSPVKAQSKRSSAAGLTLVSQREGPRQLGRRRDFSRELRARRRNAGSSDRGAGANSRRLSISMAPAPRWNGGVRAGRGGECGSRLAPKMEAP</sequence>
<evidence type="ECO:0000313" key="2">
    <source>
        <dbReference type="EMBL" id="KAK4790103.1"/>
    </source>
</evidence>
<feature type="compositionally biased region" description="Basic and acidic residues" evidence="1">
    <location>
        <begin position="105"/>
        <end position="133"/>
    </location>
</feature>
<dbReference type="Proteomes" id="UP001346149">
    <property type="component" value="Unassembled WGS sequence"/>
</dbReference>
<comment type="caution">
    <text evidence="2">The sequence shown here is derived from an EMBL/GenBank/DDBJ whole genome shotgun (WGS) entry which is preliminary data.</text>
</comment>
<dbReference type="EMBL" id="JAXQNO010000010">
    <property type="protein sequence ID" value="KAK4790103.1"/>
    <property type="molecule type" value="Genomic_DNA"/>
</dbReference>
<gene>
    <name evidence="2" type="ORF">SAY86_017407</name>
</gene>
<keyword evidence="3" id="KW-1185">Reference proteome</keyword>
<feature type="region of interest" description="Disordered" evidence="1">
    <location>
        <begin position="95"/>
        <end position="224"/>
    </location>
</feature>
<proteinExistence type="predicted"/>